<reference evidence="11 12" key="1">
    <citation type="submission" date="2024-07" db="EMBL/GenBank/DDBJ databases">
        <authorList>
            <person name="Kang M."/>
        </authorList>
    </citation>
    <scope>NUCLEOTIDE SEQUENCE [LARGE SCALE GENOMIC DNA]</scope>
    <source>
        <strain evidence="11 12">DFM31</strain>
    </source>
</reference>
<dbReference type="PRINTS" id="PR00344">
    <property type="entry name" value="BCTRLSENSOR"/>
</dbReference>
<evidence type="ECO:0000259" key="9">
    <source>
        <dbReference type="PROSITE" id="PS50110"/>
    </source>
</evidence>
<dbReference type="RefSeq" id="WP_366193625.1">
    <property type="nucleotide sequence ID" value="NZ_JBFBVU010000017.1"/>
</dbReference>
<evidence type="ECO:0000256" key="2">
    <source>
        <dbReference type="ARBA" id="ARBA00012438"/>
    </source>
</evidence>
<dbReference type="PROSITE" id="PS50112">
    <property type="entry name" value="PAS"/>
    <property type="match status" value="1"/>
</dbReference>
<evidence type="ECO:0000256" key="3">
    <source>
        <dbReference type="ARBA" id="ARBA00022553"/>
    </source>
</evidence>
<evidence type="ECO:0000313" key="12">
    <source>
        <dbReference type="Proteomes" id="UP001553161"/>
    </source>
</evidence>
<dbReference type="CDD" id="cd00082">
    <property type="entry name" value="HisKA"/>
    <property type="match status" value="1"/>
</dbReference>
<dbReference type="InterPro" id="IPR011006">
    <property type="entry name" value="CheY-like_superfamily"/>
</dbReference>
<dbReference type="InterPro" id="IPR001789">
    <property type="entry name" value="Sig_transdc_resp-reg_receiver"/>
</dbReference>
<evidence type="ECO:0000313" key="11">
    <source>
        <dbReference type="EMBL" id="MEV8467745.1"/>
    </source>
</evidence>
<dbReference type="Pfam" id="PF00072">
    <property type="entry name" value="Response_reg"/>
    <property type="match status" value="1"/>
</dbReference>
<evidence type="ECO:0000259" key="10">
    <source>
        <dbReference type="PROSITE" id="PS50112"/>
    </source>
</evidence>
<dbReference type="SMART" id="SM00387">
    <property type="entry name" value="HATPase_c"/>
    <property type="match status" value="1"/>
</dbReference>
<sequence length="736" mass="80928">MMDSLLDPNEPLEAQHERLLKITAALMNRVEQDTDGAGQAYAQFERAVILEDQVRQRTLELEAALDLLNRSNAQLAEASREADAARADLSNAIETVREGFALFNEHDAMVMCNSRFGLKLKDIRPRLVPGLSFGEYVGLVSRSRYLALSSPEHRADWAERRLKRHGDSYVMFNVELADDHWLQVSEHRTPNGGTVILQTDITDVIRIGREERDKLLDQQARMVRATLEHLNQGVAIFDQGARLVGWNTRFTDLLGLAPSRVIMGAGFDGMTEELRERFTISDEAQLRQLETWRNGGKATGPLSFELSGPDRLSLDTFARKLPDGGFVVSLTDVTAIREAARALTVANETLEHRVTERTLELEDAVEAAERANSSKSRFVAAASHDLLQPLSAAKLFLASATDHDPNPLVDKARRALESVEVIIDALLDISKLDSGSEVFDIRAVPLSEILRQLAEEFTPLAAQKGLELRVVPSTAVVRSDPAYLRRILQNLIGNAIRYTREGRVLIGARRMGSALRMEVWDTGCGIAEEDQELIFQEFQRLDARASASEGLGLGLAIVERACARLGHPLGLWSVPGRGSGFFVSLPASDAADPRVSAKADASRVSTAWRLKDKGLIVLLVEDDVDLRRAMMMLLGKWDVSVLEAESAEAAIDLLEEIEIVPDAVLVDYQLGQGADGIALTRTLKARYGPIPSCVLSANRSPELRQQCAEAGLPLISKPIDAARLESFLLSSLGDAT</sequence>
<dbReference type="Gene3D" id="1.10.287.130">
    <property type="match status" value="1"/>
</dbReference>
<dbReference type="SMART" id="SM00388">
    <property type="entry name" value="HisKA"/>
    <property type="match status" value="1"/>
</dbReference>
<dbReference type="InterPro" id="IPR004358">
    <property type="entry name" value="Sig_transdc_His_kin-like_C"/>
</dbReference>
<dbReference type="InterPro" id="IPR000014">
    <property type="entry name" value="PAS"/>
</dbReference>
<dbReference type="SMART" id="SM00091">
    <property type="entry name" value="PAS"/>
    <property type="match status" value="2"/>
</dbReference>
<dbReference type="PANTHER" id="PTHR43047:SF9">
    <property type="entry name" value="HISTIDINE KINASE"/>
    <property type="match status" value="1"/>
</dbReference>
<dbReference type="PROSITE" id="PS50110">
    <property type="entry name" value="RESPONSE_REGULATORY"/>
    <property type="match status" value="1"/>
</dbReference>
<evidence type="ECO:0000256" key="6">
    <source>
        <dbReference type="PROSITE-ProRule" id="PRU00169"/>
    </source>
</evidence>
<dbReference type="CDD" id="cd00156">
    <property type="entry name" value="REC"/>
    <property type="match status" value="1"/>
</dbReference>
<dbReference type="Proteomes" id="UP001553161">
    <property type="component" value="Unassembled WGS sequence"/>
</dbReference>
<keyword evidence="4" id="KW-0808">Transferase</keyword>
<dbReference type="SUPFAM" id="SSF55874">
    <property type="entry name" value="ATPase domain of HSP90 chaperone/DNA topoisomerase II/histidine kinase"/>
    <property type="match status" value="1"/>
</dbReference>
<name>A0ABV3L9L3_9RHOB</name>
<dbReference type="InterPro" id="IPR036097">
    <property type="entry name" value="HisK_dim/P_sf"/>
</dbReference>
<keyword evidence="3 6" id="KW-0597">Phosphoprotein</keyword>
<evidence type="ECO:0000256" key="4">
    <source>
        <dbReference type="ARBA" id="ARBA00022679"/>
    </source>
</evidence>
<evidence type="ECO:0000256" key="7">
    <source>
        <dbReference type="SAM" id="Coils"/>
    </source>
</evidence>
<dbReference type="EMBL" id="JBFBVU010000017">
    <property type="protein sequence ID" value="MEV8467745.1"/>
    <property type="molecule type" value="Genomic_DNA"/>
</dbReference>
<protein>
    <recommendedName>
        <fullName evidence="2">histidine kinase</fullName>
        <ecNumber evidence="2">2.7.13.3</ecNumber>
    </recommendedName>
</protein>
<dbReference type="SUPFAM" id="SSF47384">
    <property type="entry name" value="Homodimeric domain of signal transducing histidine kinase"/>
    <property type="match status" value="1"/>
</dbReference>
<dbReference type="SUPFAM" id="SSF55785">
    <property type="entry name" value="PYP-like sensor domain (PAS domain)"/>
    <property type="match status" value="1"/>
</dbReference>
<evidence type="ECO:0000256" key="5">
    <source>
        <dbReference type="ARBA" id="ARBA00022777"/>
    </source>
</evidence>
<dbReference type="Pfam" id="PF12860">
    <property type="entry name" value="PAS_7"/>
    <property type="match status" value="2"/>
</dbReference>
<evidence type="ECO:0000256" key="1">
    <source>
        <dbReference type="ARBA" id="ARBA00000085"/>
    </source>
</evidence>
<feature type="domain" description="Histidine kinase" evidence="8">
    <location>
        <begin position="381"/>
        <end position="589"/>
    </location>
</feature>
<organism evidence="11 12">
    <name type="scientific">Meridianimarinicoccus marinus</name>
    <dbReference type="NCBI Taxonomy" id="3231483"/>
    <lineage>
        <taxon>Bacteria</taxon>
        <taxon>Pseudomonadati</taxon>
        <taxon>Pseudomonadota</taxon>
        <taxon>Alphaproteobacteria</taxon>
        <taxon>Rhodobacterales</taxon>
        <taxon>Paracoccaceae</taxon>
        <taxon>Meridianimarinicoccus</taxon>
    </lineage>
</organism>
<dbReference type="SMART" id="SM00448">
    <property type="entry name" value="REC"/>
    <property type="match status" value="1"/>
</dbReference>
<dbReference type="PANTHER" id="PTHR43047">
    <property type="entry name" value="TWO-COMPONENT HISTIDINE PROTEIN KINASE"/>
    <property type="match status" value="1"/>
</dbReference>
<dbReference type="InterPro" id="IPR005467">
    <property type="entry name" value="His_kinase_dom"/>
</dbReference>
<dbReference type="EC" id="2.7.13.3" evidence="2"/>
<feature type="modified residue" description="4-aspartylphosphate" evidence="6">
    <location>
        <position position="667"/>
    </location>
</feature>
<dbReference type="InterPro" id="IPR003594">
    <property type="entry name" value="HATPase_dom"/>
</dbReference>
<dbReference type="SUPFAM" id="SSF52172">
    <property type="entry name" value="CheY-like"/>
    <property type="match status" value="1"/>
</dbReference>
<dbReference type="Gene3D" id="3.40.50.2300">
    <property type="match status" value="1"/>
</dbReference>
<keyword evidence="5" id="KW-0418">Kinase</keyword>
<comment type="caution">
    <text evidence="11">The sequence shown here is derived from an EMBL/GenBank/DDBJ whole genome shotgun (WGS) entry which is preliminary data.</text>
</comment>
<feature type="domain" description="PAS" evidence="10">
    <location>
        <begin position="219"/>
        <end position="262"/>
    </location>
</feature>
<dbReference type="Gene3D" id="3.30.450.20">
    <property type="entry name" value="PAS domain"/>
    <property type="match status" value="1"/>
</dbReference>
<comment type="catalytic activity">
    <reaction evidence="1">
        <text>ATP + protein L-histidine = ADP + protein N-phospho-L-histidine.</text>
        <dbReference type="EC" id="2.7.13.3"/>
    </reaction>
</comment>
<dbReference type="InterPro" id="IPR003661">
    <property type="entry name" value="HisK_dim/P_dom"/>
</dbReference>
<dbReference type="Pfam" id="PF02518">
    <property type="entry name" value="HATPase_c"/>
    <property type="match status" value="1"/>
</dbReference>
<dbReference type="InterPro" id="IPR036890">
    <property type="entry name" value="HATPase_C_sf"/>
</dbReference>
<dbReference type="InterPro" id="IPR035965">
    <property type="entry name" value="PAS-like_dom_sf"/>
</dbReference>
<feature type="coiled-coil region" evidence="7">
    <location>
        <begin position="61"/>
        <end position="95"/>
    </location>
</feature>
<feature type="domain" description="Response regulatory" evidence="9">
    <location>
        <begin position="616"/>
        <end position="732"/>
    </location>
</feature>
<dbReference type="PROSITE" id="PS50109">
    <property type="entry name" value="HIS_KIN"/>
    <property type="match status" value="1"/>
</dbReference>
<dbReference type="Pfam" id="PF00512">
    <property type="entry name" value="HisKA"/>
    <property type="match status" value="1"/>
</dbReference>
<dbReference type="Gene3D" id="3.30.565.10">
    <property type="entry name" value="Histidine kinase-like ATPase, C-terminal domain"/>
    <property type="match status" value="1"/>
</dbReference>
<keyword evidence="12" id="KW-1185">Reference proteome</keyword>
<accession>A0ABV3L9L3</accession>
<proteinExistence type="predicted"/>
<gene>
    <name evidence="11" type="ORF">AB0T83_13275</name>
</gene>
<keyword evidence="7" id="KW-0175">Coiled coil</keyword>
<evidence type="ECO:0000259" key="8">
    <source>
        <dbReference type="PROSITE" id="PS50109"/>
    </source>
</evidence>